<evidence type="ECO:0000313" key="1">
    <source>
        <dbReference type="EMBL" id="KAF9889740.1"/>
    </source>
</evidence>
<reference evidence="1" key="2">
    <citation type="submission" date="2020-02" db="EMBL/GenBank/DDBJ databases">
        <authorList>
            <person name="Gilchrist C.L.M."/>
            <person name="Chooi Y.-H."/>
        </authorList>
    </citation>
    <scope>NUCLEOTIDE SEQUENCE</scope>
    <source>
        <strain evidence="1">MST-FP2251</strain>
    </source>
</reference>
<organism evidence="1 2">
    <name type="scientific">Aspergillus nanangensis</name>
    <dbReference type="NCBI Taxonomy" id="2582783"/>
    <lineage>
        <taxon>Eukaryota</taxon>
        <taxon>Fungi</taxon>
        <taxon>Dikarya</taxon>
        <taxon>Ascomycota</taxon>
        <taxon>Pezizomycotina</taxon>
        <taxon>Eurotiomycetes</taxon>
        <taxon>Eurotiomycetidae</taxon>
        <taxon>Eurotiales</taxon>
        <taxon>Aspergillaceae</taxon>
        <taxon>Aspergillus</taxon>
        <taxon>Aspergillus subgen. Circumdati</taxon>
    </lineage>
</organism>
<accession>A0AAD4CNG6</accession>
<protein>
    <submittedName>
        <fullName evidence="1">Uncharacterized protein</fullName>
    </submittedName>
</protein>
<keyword evidence="2" id="KW-1185">Reference proteome</keyword>
<dbReference type="EMBL" id="VCAU01000033">
    <property type="protein sequence ID" value="KAF9889740.1"/>
    <property type="molecule type" value="Genomic_DNA"/>
</dbReference>
<reference evidence="1" key="1">
    <citation type="journal article" date="2019" name="Beilstein J. Org. Chem.">
        <title>Nanangenines: drimane sesquiterpenoids as the dominant metabolite cohort of a novel Australian fungus, Aspergillus nanangensis.</title>
        <authorList>
            <person name="Lacey H.J."/>
            <person name="Gilchrist C.L.M."/>
            <person name="Crombie A."/>
            <person name="Kalaitzis J.A."/>
            <person name="Vuong D."/>
            <person name="Rutledge P.J."/>
            <person name="Turner P."/>
            <person name="Pitt J.I."/>
            <person name="Lacey E."/>
            <person name="Chooi Y.H."/>
            <person name="Piggott A.M."/>
        </authorList>
    </citation>
    <scope>NUCLEOTIDE SEQUENCE</scope>
    <source>
        <strain evidence="1">MST-FP2251</strain>
    </source>
</reference>
<dbReference type="Proteomes" id="UP001194746">
    <property type="component" value="Unassembled WGS sequence"/>
</dbReference>
<name>A0AAD4CNG6_ASPNN</name>
<proteinExistence type="predicted"/>
<evidence type="ECO:0000313" key="2">
    <source>
        <dbReference type="Proteomes" id="UP001194746"/>
    </source>
</evidence>
<dbReference type="AlphaFoldDB" id="A0AAD4CNG6"/>
<gene>
    <name evidence="1" type="ORF">FE257_007046</name>
</gene>
<sequence length="137" mass="15009">MPAEQTSSLGAWVDDLLNVVFFQPDDELSSKAIVENFSPSLKVRINGVPISFEEYKKSIAVARSKDHILNQSNRELLSSCVSDADDSEGSVAHLGHFILKDKQSGEERAEASVTLATVKLVDGQRVLSELTEVYRSA</sequence>
<comment type="caution">
    <text evidence="1">The sequence shown here is derived from an EMBL/GenBank/DDBJ whole genome shotgun (WGS) entry which is preliminary data.</text>
</comment>